<comment type="caution">
    <text evidence="7">The sequence shown here is derived from an EMBL/GenBank/DDBJ whole genome shotgun (WGS) entry which is preliminary data.</text>
</comment>
<keyword evidence="4 5" id="KW-0472">Membrane</keyword>
<comment type="subcellular location">
    <subcellularLocation>
        <location evidence="1">Membrane</location>
        <topology evidence="1">Multi-pass membrane protein</topology>
    </subcellularLocation>
</comment>
<dbReference type="GO" id="GO:0016020">
    <property type="term" value="C:membrane"/>
    <property type="evidence" value="ECO:0007669"/>
    <property type="project" value="UniProtKB-SubCell"/>
</dbReference>
<evidence type="ECO:0000256" key="4">
    <source>
        <dbReference type="ARBA" id="ARBA00023136"/>
    </source>
</evidence>
<evidence type="ECO:0000313" key="7">
    <source>
        <dbReference type="EMBL" id="PZQ99525.1"/>
    </source>
</evidence>
<feature type="transmembrane region" description="Helical" evidence="5">
    <location>
        <begin position="134"/>
        <end position="152"/>
    </location>
</feature>
<evidence type="ECO:0000259" key="6">
    <source>
        <dbReference type="Pfam" id="PF04893"/>
    </source>
</evidence>
<dbReference type="InterPro" id="IPR006977">
    <property type="entry name" value="Yip1_dom"/>
</dbReference>
<keyword evidence="2 5" id="KW-0812">Transmembrane</keyword>
<reference evidence="7 8" key="1">
    <citation type="submission" date="2017-08" db="EMBL/GenBank/DDBJ databases">
        <title>Infants hospitalized years apart are colonized by the same room-sourced microbial strains.</title>
        <authorList>
            <person name="Brooks B."/>
            <person name="Olm M.R."/>
            <person name="Firek B.A."/>
            <person name="Baker R."/>
            <person name="Thomas B.C."/>
            <person name="Morowitz M.J."/>
            <person name="Banfield J.F."/>
        </authorList>
    </citation>
    <scope>NUCLEOTIDE SEQUENCE [LARGE SCALE GENOMIC DNA]</scope>
    <source>
        <strain evidence="7">S2_003_000_R2_11</strain>
    </source>
</reference>
<gene>
    <name evidence="7" type="ORF">DI533_02310</name>
</gene>
<evidence type="ECO:0000256" key="1">
    <source>
        <dbReference type="ARBA" id="ARBA00004141"/>
    </source>
</evidence>
<feature type="transmembrane region" description="Helical" evidence="5">
    <location>
        <begin position="107"/>
        <end position="128"/>
    </location>
</feature>
<proteinExistence type="predicted"/>
<evidence type="ECO:0000256" key="3">
    <source>
        <dbReference type="ARBA" id="ARBA00022989"/>
    </source>
</evidence>
<organism evidence="7 8">
    <name type="scientific">Cereibacter sphaeroides</name>
    <name type="common">Rhodobacter sphaeroides</name>
    <dbReference type="NCBI Taxonomy" id="1063"/>
    <lineage>
        <taxon>Bacteria</taxon>
        <taxon>Pseudomonadati</taxon>
        <taxon>Pseudomonadota</taxon>
        <taxon>Alphaproteobacteria</taxon>
        <taxon>Rhodobacterales</taxon>
        <taxon>Paracoccaceae</taxon>
        <taxon>Cereibacter</taxon>
    </lineage>
</organism>
<feature type="transmembrane region" description="Helical" evidence="5">
    <location>
        <begin position="35"/>
        <end position="57"/>
    </location>
</feature>
<sequence>MELSLSRLFSEAIYSLQHPREGIRRMMDMEMPSQARWLALGLMAISAAILTHISLALIPVSDRDILVEMMLSPIRTAILQVVALVAAVYMIFWVGRSRGGRGSLDDTVVAMAWLQFIMLCIQIMQLLVQVLLPPLAAPLNLLGFAIFLWLLTNFVAEVHGFRSLFLVFGALMLGLIVLAIVLAIFLAMFSGMPMP</sequence>
<dbReference type="Pfam" id="PF04893">
    <property type="entry name" value="Yip1"/>
    <property type="match status" value="1"/>
</dbReference>
<dbReference type="AlphaFoldDB" id="A0A2W5SJM8"/>
<dbReference type="EMBL" id="QFQS01000001">
    <property type="protein sequence ID" value="PZQ99525.1"/>
    <property type="molecule type" value="Genomic_DNA"/>
</dbReference>
<name>A0A2W5SJM8_CERSP</name>
<dbReference type="Proteomes" id="UP000248975">
    <property type="component" value="Unassembled WGS sequence"/>
</dbReference>
<feature type="transmembrane region" description="Helical" evidence="5">
    <location>
        <begin position="77"/>
        <end position="95"/>
    </location>
</feature>
<feature type="domain" description="Yip1" evidence="6">
    <location>
        <begin position="14"/>
        <end position="180"/>
    </location>
</feature>
<feature type="transmembrane region" description="Helical" evidence="5">
    <location>
        <begin position="164"/>
        <end position="189"/>
    </location>
</feature>
<protein>
    <submittedName>
        <fullName evidence="7">YIP1 family protein</fullName>
    </submittedName>
</protein>
<evidence type="ECO:0000256" key="5">
    <source>
        <dbReference type="SAM" id="Phobius"/>
    </source>
</evidence>
<accession>A0A2W5SJM8</accession>
<keyword evidence="3 5" id="KW-1133">Transmembrane helix</keyword>
<evidence type="ECO:0000256" key="2">
    <source>
        <dbReference type="ARBA" id="ARBA00022692"/>
    </source>
</evidence>
<evidence type="ECO:0000313" key="8">
    <source>
        <dbReference type="Proteomes" id="UP000248975"/>
    </source>
</evidence>